<name>A0A1G6R565_9ACTN</name>
<sequence length="46" mass="4568">MSGSMLNSAGLRPVARMVRAAPKGAAIATVAGLGSAVAMRIAEVTR</sequence>
<reference evidence="2" key="1">
    <citation type="submission" date="2016-10" db="EMBL/GenBank/DDBJ databases">
        <authorList>
            <person name="Varghese N."/>
            <person name="Submissions S."/>
        </authorList>
    </citation>
    <scope>NUCLEOTIDE SEQUENCE [LARGE SCALE GENOMIC DNA]</scope>
    <source>
        <strain evidence="2">CGMCC 4.3516</strain>
    </source>
</reference>
<evidence type="ECO:0000313" key="1">
    <source>
        <dbReference type="EMBL" id="SDC99641.1"/>
    </source>
</evidence>
<organism evidence="1 2">
    <name type="scientific">Glycomyces harbinensis</name>
    <dbReference type="NCBI Taxonomy" id="58114"/>
    <lineage>
        <taxon>Bacteria</taxon>
        <taxon>Bacillati</taxon>
        <taxon>Actinomycetota</taxon>
        <taxon>Actinomycetes</taxon>
        <taxon>Glycomycetales</taxon>
        <taxon>Glycomycetaceae</taxon>
        <taxon>Glycomyces</taxon>
    </lineage>
</organism>
<dbReference type="AlphaFoldDB" id="A0A1G6R565"/>
<gene>
    <name evidence="1" type="ORF">SAMN05216270_101298</name>
</gene>
<keyword evidence="2" id="KW-1185">Reference proteome</keyword>
<proteinExistence type="predicted"/>
<accession>A0A1G6R565</accession>
<protein>
    <submittedName>
        <fullName evidence="1">Uncharacterized protein</fullName>
    </submittedName>
</protein>
<dbReference type="EMBL" id="FNAD01000001">
    <property type="protein sequence ID" value="SDC99641.1"/>
    <property type="molecule type" value="Genomic_DNA"/>
</dbReference>
<dbReference type="STRING" id="58114.SAMN05216270_101298"/>
<dbReference type="Proteomes" id="UP000198949">
    <property type="component" value="Unassembled WGS sequence"/>
</dbReference>
<evidence type="ECO:0000313" key="2">
    <source>
        <dbReference type="Proteomes" id="UP000198949"/>
    </source>
</evidence>